<protein>
    <submittedName>
        <fullName evidence="2">Uncharacterized protein</fullName>
    </submittedName>
</protein>
<sequence length="475" mass="51651">MADPGPSTNTGEPTPAPQPVQQTPASINALSEIFGFINHPDAAATAARAGSTQRKGTKASARLKGKAPAVPPPSKSSVPNAYPAGLGHSANQGLGGPLALVPFDLTIHHRYPNGLTIKPYKDVDQDWMGSVWTSCYHKIPGEPGFQADHVVLYLREFCFPPKTVYKTSWRTDVDFSQDSFYLEKEYTDLEIVQSVRDHDTEVKGSKLSSLGTSKAASVLSMKLGATKPDVCLTGYHNGNLAEETCRKEPAGGGNLEDTDRPLEALYAIIELKWVPWPGESRLNLRNLDLHLNDLDYANMEAITQTIFYSLLGYDVSKCRSAMALVNGDYTRIMNLSDLVPEGEEAVLGGMTLGGGGGRRILVEADPDVVNKLRYHKVPCLSPEQFGELAAGVSSLGIQWKAPNSLIANYENWALDVEAKERLDATVYLNLALATHHPEAVQDSRISNHPLTNVIGANTSKKEAYQWLDVGVKRVT</sequence>
<evidence type="ECO:0000313" key="2">
    <source>
        <dbReference type="EMBL" id="ODN73108.1"/>
    </source>
</evidence>
<dbReference type="EMBL" id="AWGH01000068">
    <property type="protein sequence ID" value="ODN73108.1"/>
    <property type="molecule type" value="Genomic_DNA"/>
</dbReference>
<dbReference type="RefSeq" id="XP_019027758.1">
    <property type="nucleotide sequence ID" value="XM_019180264.1"/>
</dbReference>
<proteinExistence type="predicted"/>
<gene>
    <name evidence="2" type="ORF">L198_08299</name>
</gene>
<dbReference type="GeneID" id="30197509"/>
<organism evidence="2 3">
    <name type="scientific">Cryptococcus wingfieldii CBS 7118</name>
    <dbReference type="NCBI Taxonomy" id="1295528"/>
    <lineage>
        <taxon>Eukaryota</taxon>
        <taxon>Fungi</taxon>
        <taxon>Dikarya</taxon>
        <taxon>Basidiomycota</taxon>
        <taxon>Agaricomycotina</taxon>
        <taxon>Tremellomycetes</taxon>
        <taxon>Tremellales</taxon>
        <taxon>Cryptococcaceae</taxon>
        <taxon>Cryptococcus</taxon>
    </lineage>
</organism>
<keyword evidence="3" id="KW-1185">Reference proteome</keyword>
<reference evidence="2 3" key="1">
    <citation type="submission" date="2016-06" db="EMBL/GenBank/DDBJ databases">
        <title>Evolution of pathogenesis and genome organization in the Tremellales.</title>
        <authorList>
            <person name="Cuomo C."/>
            <person name="Litvintseva A."/>
            <person name="Heitman J."/>
            <person name="Chen Y."/>
            <person name="Sun S."/>
            <person name="Springer D."/>
            <person name="Dromer F."/>
            <person name="Young S."/>
            <person name="Zeng Q."/>
            <person name="Chapman S."/>
            <person name="Gujja S."/>
            <person name="Saif S."/>
            <person name="Birren B."/>
        </authorList>
    </citation>
    <scope>NUCLEOTIDE SEQUENCE [LARGE SCALE GENOMIC DNA]</scope>
    <source>
        <strain evidence="2 3">CBS 7118</strain>
    </source>
</reference>
<accession>A0A1E3H9U1</accession>
<feature type="region of interest" description="Disordered" evidence="1">
    <location>
        <begin position="1"/>
        <end position="25"/>
    </location>
</feature>
<dbReference type="Proteomes" id="UP000094819">
    <property type="component" value="Unassembled WGS sequence"/>
</dbReference>
<evidence type="ECO:0000256" key="1">
    <source>
        <dbReference type="SAM" id="MobiDB-lite"/>
    </source>
</evidence>
<dbReference type="OrthoDB" id="2577060at2759"/>
<feature type="compositionally biased region" description="Polar residues" evidence="1">
    <location>
        <begin position="1"/>
        <end position="12"/>
    </location>
</feature>
<dbReference type="AlphaFoldDB" id="A0A1E3H9U1"/>
<comment type="caution">
    <text evidence="2">The sequence shown here is derived from an EMBL/GenBank/DDBJ whole genome shotgun (WGS) entry which is preliminary data.</text>
</comment>
<feature type="region of interest" description="Disordered" evidence="1">
    <location>
        <begin position="45"/>
        <end position="79"/>
    </location>
</feature>
<name>A0A1E3H9U1_9TREE</name>
<feature type="compositionally biased region" description="Basic residues" evidence="1">
    <location>
        <begin position="55"/>
        <end position="65"/>
    </location>
</feature>
<evidence type="ECO:0000313" key="3">
    <source>
        <dbReference type="Proteomes" id="UP000094819"/>
    </source>
</evidence>